<evidence type="ECO:0000256" key="2">
    <source>
        <dbReference type="ARBA" id="ARBA00023078"/>
    </source>
</evidence>
<evidence type="ECO:0000256" key="1">
    <source>
        <dbReference type="ARBA" id="ARBA00013194"/>
    </source>
</evidence>
<keyword evidence="3" id="KW-0697">Rotamase</keyword>
<reference evidence="6" key="2">
    <citation type="submission" date="2023-04" db="EMBL/GenBank/DDBJ databases">
        <authorList>
            <person name="Bruccoleri R.E."/>
            <person name="Oakeley E.J."/>
            <person name="Faust A.-M."/>
            <person name="Dessus-Babus S."/>
            <person name="Altorfer M."/>
            <person name="Burckhardt D."/>
            <person name="Oertli M."/>
            <person name="Naumann U."/>
            <person name="Petersen F."/>
            <person name="Wong J."/>
        </authorList>
    </citation>
    <scope>NUCLEOTIDE SEQUENCE</scope>
    <source>
        <strain evidence="6">GSM-AAB239-AS_SAM_17_03QT</strain>
        <tissue evidence="6">Leaf</tissue>
    </source>
</reference>
<dbReference type="InterPro" id="IPR044665">
    <property type="entry name" value="E_coli_cyclophilin_A-like"/>
</dbReference>
<accession>A0AAX6DMB1</accession>
<dbReference type="Proteomes" id="UP001140949">
    <property type="component" value="Unassembled WGS sequence"/>
</dbReference>
<keyword evidence="2" id="KW-0793">Thylakoid</keyword>
<keyword evidence="4 6" id="KW-0413">Isomerase</keyword>
<gene>
    <name evidence="6" type="ORF">M6B38_237890</name>
</gene>
<comment type="caution">
    <text evidence="6">The sequence shown here is derived from an EMBL/GenBank/DDBJ whole genome shotgun (WGS) entry which is preliminary data.</text>
</comment>
<proteinExistence type="predicted"/>
<sequence>MILASVAEPKKEHGQELLDKLAVGMKELQRIVEDRNRVAIAPKQKELLQYVGGVEEDMVDGFPFEVPDEYKSMPLLKGRATVEMKVRSRTTLNTRLLVPHCSGWIQCPSNSRELC</sequence>
<dbReference type="EMBL" id="JANAVB010043418">
    <property type="protein sequence ID" value="KAJ6792891.1"/>
    <property type="molecule type" value="Genomic_DNA"/>
</dbReference>
<dbReference type="InterPro" id="IPR023222">
    <property type="entry name" value="PsbQ-like_dom_sf"/>
</dbReference>
<keyword evidence="7" id="KW-1185">Reference proteome</keyword>
<evidence type="ECO:0000256" key="4">
    <source>
        <dbReference type="ARBA" id="ARBA00023235"/>
    </source>
</evidence>
<evidence type="ECO:0000313" key="6">
    <source>
        <dbReference type="EMBL" id="KAJ6792891.1"/>
    </source>
</evidence>
<dbReference type="Gene3D" id="1.20.120.290">
    <property type="entry name" value="Oxygen-evolving enhancer protein 3 (PsbQ), four-helix up-down bundle"/>
    <property type="match status" value="1"/>
</dbReference>
<protein>
    <recommendedName>
        <fullName evidence="1">peptidylprolyl isomerase</fullName>
        <ecNumber evidence="1">5.2.1.8</ecNumber>
    </recommendedName>
</protein>
<feature type="domain" description="Peptidyl-prolyl cis-trans isomerase CYP38-like PsbQ-like" evidence="5">
    <location>
        <begin position="2"/>
        <end position="59"/>
    </location>
</feature>
<dbReference type="AlphaFoldDB" id="A0AAX6DMB1"/>
<reference evidence="6" key="1">
    <citation type="journal article" date="2023" name="GigaByte">
        <title>Genome assembly of the bearded iris, Iris pallida Lam.</title>
        <authorList>
            <person name="Bruccoleri R.E."/>
            <person name="Oakeley E.J."/>
            <person name="Faust A.M.E."/>
            <person name="Altorfer M."/>
            <person name="Dessus-Babus S."/>
            <person name="Burckhardt D."/>
            <person name="Oertli M."/>
            <person name="Naumann U."/>
            <person name="Petersen F."/>
            <person name="Wong J."/>
        </authorList>
    </citation>
    <scope>NUCLEOTIDE SEQUENCE</scope>
    <source>
        <strain evidence="6">GSM-AAB239-AS_SAM_17_03QT</strain>
    </source>
</reference>
<dbReference type="EC" id="5.2.1.8" evidence="1"/>
<evidence type="ECO:0000256" key="3">
    <source>
        <dbReference type="ARBA" id="ARBA00023110"/>
    </source>
</evidence>
<evidence type="ECO:0000313" key="7">
    <source>
        <dbReference type="Proteomes" id="UP001140949"/>
    </source>
</evidence>
<dbReference type="Pfam" id="PF21329">
    <property type="entry name" value="CYP38_PsbQ-like"/>
    <property type="match status" value="1"/>
</dbReference>
<organism evidence="6 7">
    <name type="scientific">Iris pallida</name>
    <name type="common">Sweet iris</name>
    <dbReference type="NCBI Taxonomy" id="29817"/>
    <lineage>
        <taxon>Eukaryota</taxon>
        <taxon>Viridiplantae</taxon>
        <taxon>Streptophyta</taxon>
        <taxon>Embryophyta</taxon>
        <taxon>Tracheophyta</taxon>
        <taxon>Spermatophyta</taxon>
        <taxon>Magnoliopsida</taxon>
        <taxon>Liliopsida</taxon>
        <taxon>Asparagales</taxon>
        <taxon>Iridaceae</taxon>
        <taxon>Iridoideae</taxon>
        <taxon>Irideae</taxon>
        <taxon>Iris</taxon>
    </lineage>
</organism>
<dbReference type="PANTHER" id="PTHR43246">
    <property type="entry name" value="PEPTIDYL-PROLYL CIS-TRANS ISOMERASE CYP38, CHLOROPLASTIC"/>
    <property type="match status" value="1"/>
</dbReference>
<dbReference type="GO" id="GO:0003755">
    <property type="term" value="F:peptidyl-prolyl cis-trans isomerase activity"/>
    <property type="evidence" value="ECO:0007669"/>
    <property type="project" value="UniProtKB-KW"/>
</dbReference>
<dbReference type="InterPro" id="IPR048563">
    <property type="entry name" value="CYP38_PsbQ-like"/>
</dbReference>
<evidence type="ECO:0000259" key="5">
    <source>
        <dbReference type="Pfam" id="PF21329"/>
    </source>
</evidence>
<name>A0AAX6DMB1_IRIPA</name>